<evidence type="ECO:0000313" key="2">
    <source>
        <dbReference type="EMBL" id="MBE1594153.1"/>
    </source>
</evidence>
<feature type="region of interest" description="Disordered" evidence="1">
    <location>
        <begin position="115"/>
        <end position="158"/>
    </location>
</feature>
<dbReference type="Proteomes" id="UP000629287">
    <property type="component" value="Unassembled WGS sequence"/>
</dbReference>
<comment type="caution">
    <text evidence="2">The sequence shown here is derived from an EMBL/GenBank/DDBJ whole genome shotgun (WGS) entry which is preliminary data.</text>
</comment>
<evidence type="ECO:0000313" key="3">
    <source>
        <dbReference type="Proteomes" id="UP000629287"/>
    </source>
</evidence>
<dbReference type="RefSeq" id="WP_050399408.1">
    <property type="nucleotide sequence ID" value="NZ_JADBGF010000001.1"/>
</dbReference>
<evidence type="ECO:0000256" key="1">
    <source>
        <dbReference type="SAM" id="MobiDB-lite"/>
    </source>
</evidence>
<dbReference type="OrthoDB" id="4305254at2"/>
<sequence>MPDADDVLGVLTEQIQSHFQMPIAELRRAVVAAPQAHSEATTIVRWHGLLTEAQQVLNSAEEALAQALAHHVDTVPDGEFVELPEHVMRLADSVNSAHTVREGRAMTVRHLLDPQAIGNRSPGAWRGTAPTARRGPALPTTAPSVPDTAQAPVRGAAR</sequence>
<organism evidence="2 3">
    <name type="scientific">Streptomyces stelliscabiei</name>
    <dbReference type="NCBI Taxonomy" id="146820"/>
    <lineage>
        <taxon>Bacteria</taxon>
        <taxon>Bacillati</taxon>
        <taxon>Actinomycetota</taxon>
        <taxon>Actinomycetes</taxon>
        <taxon>Kitasatosporales</taxon>
        <taxon>Streptomycetaceae</taxon>
        <taxon>Streptomyces</taxon>
    </lineage>
</organism>
<accession>A0A8I0P2E9</accession>
<dbReference type="GeneID" id="86824964"/>
<gene>
    <name evidence="2" type="ORF">H4687_000282</name>
</gene>
<name>A0A8I0P2E9_9ACTN</name>
<dbReference type="AlphaFoldDB" id="A0A8I0P2E9"/>
<proteinExistence type="predicted"/>
<dbReference type="EMBL" id="JADBGF010000001">
    <property type="protein sequence ID" value="MBE1594153.1"/>
    <property type="molecule type" value="Genomic_DNA"/>
</dbReference>
<reference evidence="2 3" key="1">
    <citation type="submission" date="2020-10" db="EMBL/GenBank/DDBJ databases">
        <title>Sequencing the genomes of 1000 actinobacteria strains.</title>
        <authorList>
            <person name="Klenk H.-P."/>
        </authorList>
    </citation>
    <scope>NUCLEOTIDE SEQUENCE [LARGE SCALE GENOMIC DNA]</scope>
    <source>
        <strain evidence="2 3">DSM 41803</strain>
    </source>
</reference>
<keyword evidence="3" id="KW-1185">Reference proteome</keyword>
<protein>
    <submittedName>
        <fullName evidence="2">Uncharacterized protein</fullName>
    </submittedName>
</protein>